<proteinExistence type="predicted"/>
<dbReference type="Pfam" id="PF06031">
    <property type="entry name" value="SERTA"/>
    <property type="match status" value="1"/>
</dbReference>
<dbReference type="InterPro" id="IPR052262">
    <property type="entry name" value="E2F-SERTA_domain_protein"/>
</dbReference>
<dbReference type="PANTHER" id="PTHR16277">
    <property type="entry name" value="CELL DIVISION CYCLE ASSOCIATED PROTEIN 4/SERTA DOMAIN-CONTAINING PROTEIN 2"/>
    <property type="match status" value="1"/>
</dbReference>
<evidence type="ECO:0000259" key="2">
    <source>
        <dbReference type="PROSITE" id="PS51053"/>
    </source>
</evidence>
<sequence>MTAKGLKRKLPSEQEQIGPAWEHQRQSVLDISIEKYQQDLTLIEPSLRRSVLIANTLRQIQSDELQPNHNDMDVSFVIPAKTPPSPFQPSILQSNFSHQVQSFPSVADCPSLTEAGGDDWMSTSPEEEFSLSTAISSILKELDGEGIQDMSQHSLAPQRTPLGSIENLPGGLDSRPRSWWAGQRGGEERGRGFEVLSPPGGVGVGVTRTTYLHDVALDSLLLDMDMCVFDREVGSLGGRAFSVVNNEELVKYLPPLSASTSGVLPSQNAKDLHELEHIMEILVES</sequence>
<dbReference type="AlphaFoldDB" id="A0ABD1KBI3"/>
<keyword evidence="4" id="KW-1185">Reference proteome</keyword>
<protein>
    <recommendedName>
        <fullName evidence="2">SERTA domain-containing protein</fullName>
    </recommendedName>
</protein>
<gene>
    <name evidence="3" type="ORF">ACEWY4_008669</name>
</gene>
<dbReference type="EMBL" id="JBHFQA010000007">
    <property type="protein sequence ID" value="KAL2096521.1"/>
    <property type="molecule type" value="Genomic_DNA"/>
</dbReference>
<dbReference type="Proteomes" id="UP001591681">
    <property type="component" value="Unassembled WGS sequence"/>
</dbReference>
<dbReference type="PROSITE" id="PS51053">
    <property type="entry name" value="SERTA"/>
    <property type="match status" value="1"/>
</dbReference>
<dbReference type="InterPro" id="IPR009263">
    <property type="entry name" value="SERTA_dom"/>
</dbReference>
<feature type="domain" description="SERTA" evidence="2">
    <location>
        <begin position="21"/>
        <end position="68"/>
    </location>
</feature>
<evidence type="ECO:0000313" key="3">
    <source>
        <dbReference type="EMBL" id="KAL2096521.1"/>
    </source>
</evidence>
<evidence type="ECO:0000256" key="1">
    <source>
        <dbReference type="SAM" id="MobiDB-lite"/>
    </source>
</evidence>
<organism evidence="3 4">
    <name type="scientific">Coilia grayii</name>
    <name type="common">Gray's grenadier anchovy</name>
    <dbReference type="NCBI Taxonomy" id="363190"/>
    <lineage>
        <taxon>Eukaryota</taxon>
        <taxon>Metazoa</taxon>
        <taxon>Chordata</taxon>
        <taxon>Craniata</taxon>
        <taxon>Vertebrata</taxon>
        <taxon>Euteleostomi</taxon>
        <taxon>Actinopterygii</taxon>
        <taxon>Neopterygii</taxon>
        <taxon>Teleostei</taxon>
        <taxon>Clupei</taxon>
        <taxon>Clupeiformes</taxon>
        <taxon>Clupeoidei</taxon>
        <taxon>Engraulidae</taxon>
        <taxon>Coilinae</taxon>
        <taxon>Coilia</taxon>
    </lineage>
</organism>
<reference evidence="3 4" key="1">
    <citation type="submission" date="2024-09" db="EMBL/GenBank/DDBJ databases">
        <title>A chromosome-level genome assembly of Gray's grenadier anchovy, Coilia grayii.</title>
        <authorList>
            <person name="Fu Z."/>
        </authorList>
    </citation>
    <scope>NUCLEOTIDE SEQUENCE [LARGE SCALE GENOMIC DNA]</scope>
    <source>
        <strain evidence="3">G4</strain>
        <tissue evidence="3">Muscle</tissue>
    </source>
</reference>
<feature type="region of interest" description="Disordered" evidence="1">
    <location>
        <begin position="1"/>
        <end position="21"/>
    </location>
</feature>
<name>A0ABD1KBI3_9TELE</name>
<comment type="caution">
    <text evidence="3">The sequence shown here is derived from an EMBL/GenBank/DDBJ whole genome shotgun (WGS) entry which is preliminary data.</text>
</comment>
<accession>A0ABD1KBI3</accession>
<dbReference type="PANTHER" id="PTHR16277:SF13">
    <property type="entry name" value="SERTA DOMAIN-CONTAINING PROTEIN 3"/>
    <property type="match status" value="1"/>
</dbReference>
<evidence type="ECO:0000313" key="4">
    <source>
        <dbReference type="Proteomes" id="UP001591681"/>
    </source>
</evidence>